<dbReference type="OrthoDB" id="7059210at2"/>
<protein>
    <submittedName>
        <fullName evidence="2">Uncharacterized protein</fullName>
    </submittedName>
</protein>
<keyword evidence="1" id="KW-0812">Transmembrane</keyword>
<feature type="transmembrane region" description="Helical" evidence="1">
    <location>
        <begin position="124"/>
        <end position="144"/>
    </location>
</feature>
<evidence type="ECO:0000256" key="1">
    <source>
        <dbReference type="SAM" id="Phobius"/>
    </source>
</evidence>
<feature type="transmembrane region" description="Helical" evidence="1">
    <location>
        <begin position="64"/>
        <end position="82"/>
    </location>
</feature>
<accession>A0A4Y3WP26</accession>
<proteinExistence type="predicted"/>
<keyword evidence="1" id="KW-1133">Transmembrane helix</keyword>
<dbReference type="EMBL" id="BJNG01000014">
    <property type="protein sequence ID" value="GEC19116.1"/>
    <property type="molecule type" value="Genomic_DNA"/>
</dbReference>
<dbReference type="AlphaFoldDB" id="A0A4Y3WP26"/>
<feature type="transmembrane region" description="Helical" evidence="1">
    <location>
        <begin position="36"/>
        <end position="58"/>
    </location>
</feature>
<dbReference type="Proteomes" id="UP000320338">
    <property type="component" value="Unassembled WGS sequence"/>
</dbReference>
<dbReference type="RefSeq" id="WP_141277712.1">
    <property type="nucleotide sequence ID" value="NZ_BAAARZ010000055.1"/>
</dbReference>
<keyword evidence="3" id="KW-1185">Reference proteome</keyword>
<sequence length="157" mass="16522">MIWTDVIGVLSCVLVVTVVRATRISPPADIAPPMRAPIRVALLMGMAITTASSSFVIVHGPEAMRLPVVIVTVLFAPGYALVVFRRLDDAVDELVLAVALSLALLVVTGTLMAGFGLWQPGVLVSLSTVVTAPALAWHATYLFLLPAAATRVPPARD</sequence>
<feature type="transmembrane region" description="Helical" evidence="1">
    <location>
        <begin position="6"/>
        <end position="24"/>
    </location>
</feature>
<organism evidence="2 3">
    <name type="scientific">Pseudonocardia hydrocarbonoxydans</name>
    <dbReference type="NCBI Taxonomy" id="76726"/>
    <lineage>
        <taxon>Bacteria</taxon>
        <taxon>Bacillati</taxon>
        <taxon>Actinomycetota</taxon>
        <taxon>Actinomycetes</taxon>
        <taxon>Pseudonocardiales</taxon>
        <taxon>Pseudonocardiaceae</taxon>
        <taxon>Pseudonocardia</taxon>
    </lineage>
</organism>
<evidence type="ECO:0000313" key="2">
    <source>
        <dbReference type="EMBL" id="GEC19116.1"/>
    </source>
</evidence>
<evidence type="ECO:0000313" key="3">
    <source>
        <dbReference type="Proteomes" id="UP000320338"/>
    </source>
</evidence>
<feature type="transmembrane region" description="Helical" evidence="1">
    <location>
        <begin position="94"/>
        <end position="118"/>
    </location>
</feature>
<gene>
    <name evidence="2" type="ORF">PHY01_13990</name>
</gene>
<reference evidence="2 3" key="1">
    <citation type="submission" date="2019-06" db="EMBL/GenBank/DDBJ databases">
        <title>Whole genome shotgun sequence of Pseudonocardia hydrocarbonoxydans NBRC 14498.</title>
        <authorList>
            <person name="Hosoyama A."/>
            <person name="Uohara A."/>
            <person name="Ohji S."/>
            <person name="Ichikawa N."/>
        </authorList>
    </citation>
    <scope>NUCLEOTIDE SEQUENCE [LARGE SCALE GENOMIC DNA]</scope>
    <source>
        <strain evidence="2 3">NBRC 14498</strain>
    </source>
</reference>
<name>A0A4Y3WP26_9PSEU</name>
<comment type="caution">
    <text evidence="2">The sequence shown here is derived from an EMBL/GenBank/DDBJ whole genome shotgun (WGS) entry which is preliminary data.</text>
</comment>
<keyword evidence="1" id="KW-0472">Membrane</keyword>